<keyword evidence="2" id="KW-1133">Transmembrane helix</keyword>
<evidence type="ECO:0000256" key="2">
    <source>
        <dbReference type="SAM" id="Phobius"/>
    </source>
</evidence>
<gene>
    <name evidence="3" type="ORF">LDAN0321_LOCUS17975</name>
</gene>
<keyword evidence="2" id="KW-0472">Membrane</keyword>
<proteinExistence type="predicted"/>
<name>A0A7S2LFI4_9STRA</name>
<feature type="region of interest" description="Disordered" evidence="1">
    <location>
        <begin position="236"/>
        <end position="264"/>
    </location>
</feature>
<organism evidence="3">
    <name type="scientific">Leptocylindrus danicus</name>
    <dbReference type="NCBI Taxonomy" id="163516"/>
    <lineage>
        <taxon>Eukaryota</taxon>
        <taxon>Sar</taxon>
        <taxon>Stramenopiles</taxon>
        <taxon>Ochrophyta</taxon>
        <taxon>Bacillariophyta</taxon>
        <taxon>Coscinodiscophyceae</taxon>
        <taxon>Chaetocerotophycidae</taxon>
        <taxon>Leptocylindrales</taxon>
        <taxon>Leptocylindraceae</taxon>
        <taxon>Leptocylindrus</taxon>
    </lineage>
</organism>
<keyword evidence="2" id="KW-0812">Transmembrane</keyword>
<accession>A0A7S2LFI4</accession>
<evidence type="ECO:0000256" key="1">
    <source>
        <dbReference type="SAM" id="MobiDB-lite"/>
    </source>
</evidence>
<dbReference type="EMBL" id="HBGY01028998">
    <property type="protein sequence ID" value="CAD9604961.1"/>
    <property type="molecule type" value="Transcribed_RNA"/>
</dbReference>
<feature type="compositionally biased region" description="Basic and acidic residues" evidence="1">
    <location>
        <begin position="237"/>
        <end position="249"/>
    </location>
</feature>
<feature type="region of interest" description="Disordered" evidence="1">
    <location>
        <begin position="126"/>
        <end position="150"/>
    </location>
</feature>
<reference evidence="3" key="1">
    <citation type="submission" date="2021-01" db="EMBL/GenBank/DDBJ databases">
        <authorList>
            <person name="Corre E."/>
            <person name="Pelletier E."/>
            <person name="Niang G."/>
            <person name="Scheremetjew M."/>
            <person name="Finn R."/>
            <person name="Kale V."/>
            <person name="Holt S."/>
            <person name="Cochrane G."/>
            <person name="Meng A."/>
            <person name="Brown T."/>
            <person name="Cohen L."/>
        </authorList>
    </citation>
    <scope>NUCLEOTIDE SEQUENCE</scope>
    <source>
        <strain evidence="3">B650</strain>
    </source>
</reference>
<sequence length="298" mass="33588">MNCAMRKEGPDQCSETELKEENWQGKIENHANKLTIFQDTMSLNAWDNEFGAGHDDLMVYFDGKVYKYLPASMNKVEGEVFADANLNQPDGYAFVKSLVLRAFQEYGSDSSKQWCGVAAEVESSSVRVGDTNTEKKKSISSKAKKAPRSEPRRGHSALYYTLEGFLFGATGIVFFIAMYHLFKKYALPHLKKKFNGGSNRKPSGKDGGGQFGLVSSQDDTEYDEELSSSALDGIELPSHRMKEKDEGPDLRTMAKRKSQEDLTDEEDMNVFVADRIERLDIDAMEQRIAEQFQKTTFV</sequence>
<protein>
    <submittedName>
        <fullName evidence="3">Uncharacterized protein</fullName>
    </submittedName>
</protein>
<dbReference type="AlphaFoldDB" id="A0A7S2LFI4"/>
<evidence type="ECO:0000313" key="3">
    <source>
        <dbReference type="EMBL" id="CAD9604961.1"/>
    </source>
</evidence>
<feature type="transmembrane region" description="Helical" evidence="2">
    <location>
        <begin position="157"/>
        <end position="182"/>
    </location>
</feature>